<dbReference type="GO" id="GO:0004386">
    <property type="term" value="F:helicase activity"/>
    <property type="evidence" value="ECO:0007669"/>
    <property type="project" value="UniProtKB-KW"/>
</dbReference>
<accession>A0A0A9ED46</accession>
<evidence type="ECO:0000313" key="1">
    <source>
        <dbReference type="EMBL" id="JAD95800.1"/>
    </source>
</evidence>
<keyword evidence="1" id="KW-0067">ATP-binding</keyword>
<organism evidence="1">
    <name type="scientific">Arundo donax</name>
    <name type="common">Giant reed</name>
    <name type="synonym">Donax arundinaceus</name>
    <dbReference type="NCBI Taxonomy" id="35708"/>
    <lineage>
        <taxon>Eukaryota</taxon>
        <taxon>Viridiplantae</taxon>
        <taxon>Streptophyta</taxon>
        <taxon>Embryophyta</taxon>
        <taxon>Tracheophyta</taxon>
        <taxon>Spermatophyta</taxon>
        <taxon>Magnoliopsida</taxon>
        <taxon>Liliopsida</taxon>
        <taxon>Poales</taxon>
        <taxon>Poaceae</taxon>
        <taxon>PACMAD clade</taxon>
        <taxon>Arundinoideae</taxon>
        <taxon>Arundineae</taxon>
        <taxon>Arundo</taxon>
    </lineage>
</organism>
<keyword evidence="1" id="KW-0547">Nucleotide-binding</keyword>
<keyword evidence="1" id="KW-0347">Helicase</keyword>
<name>A0A0A9ED46_ARUDO</name>
<proteinExistence type="predicted"/>
<dbReference type="AlphaFoldDB" id="A0A0A9ED46"/>
<keyword evidence="1" id="KW-0378">Hydrolase</keyword>
<dbReference type="EMBL" id="GBRH01202095">
    <property type="protein sequence ID" value="JAD95800.1"/>
    <property type="molecule type" value="Transcribed_RNA"/>
</dbReference>
<reference evidence="1" key="1">
    <citation type="submission" date="2014-09" db="EMBL/GenBank/DDBJ databases">
        <authorList>
            <person name="Magalhaes I.L.F."/>
            <person name="Oliveira U."/>
            <person name="Santos F.R."/>
            <person name="Vidigal T.H.D.A."/>
            <person name="Brescovit A.D."/>
            <person name="Santos A.J."/>
        </authorList>
    </citation>
    <scope>NUCLEOTIDE SEQUENCE</scope>
    <source>
        <tissue evidence="1">Shoot tissue taken approximately 20 cm above the soil surface</tissue>
    </source>
</reference>
<sequence length="37" mass="4268">MKSPRHLHQWCTTEVTLKFLGFKGSTHNNNLQISSIL</sequence>
<protein>
    <submittedName>
        <fullName evidence="1">Pre-mRNA-splicing factor ATP-dependent RNA helicase</fullName>
    </submittedName>
</protein>
<reference evidence="1" key="2">
    <citation type="journal article" date="2015" name="Data Brief">
        <title>Shoot transcriptome of the giant reed, Arundo donax.</title>
        <authorList>
            <person name="Barrero R.A."/>
            <person name="Guerrero F.D."/>
            <person name="Moolhuijzen P."/>
            <person name="Goolsby J.A."/>
            <person name="Tidwell J."/>
            <person name="Bellgard S.E."/>
            <person name="Bellgard M.I."/>
        </authorList>
    </citation>
    <scope>NUCLEOTIDE SEQUENCE</scope>
    <source>
        <tissue evidence="1">Shoot tissue taken approximately 20 cm above the soil surface</tissue>
    </source>
</reference>